<dbReference type="GO" id="GO:0000776">
    <property type="term" value="C:kinetochore"/>
    <property type="evidence" value="ECO:0007669"/>
    <property type="project" value="InterPro"/>
</dbReference>
<name>A0A8X8YE29_SALSN</name>
<dbReference type="GO" id="GO:0019237">
    <property type="term" value="F:centromeric DNA binding"/>
    <property type="evidence" value="ECO:0007669"/>
    <property type="project" value="InterPro"/>
</dbReference>
<organism evidence="5">
    <name type="scientific">Salvia splendens</name>
    <name type="common">Scarlet sage</name>
    <dbReference type="NCBI Taxonomy" id="180675"/>
    <lineage>
        <taxon>Eukaryota</taxon>
        <taxon>Viridiplantae</taxon>
        <taxon>Streptophyta</taxon>
        <taxon>Embryophyta</taxon>
        <taxon>Tracheophyta</taxon>
        <taxon>Spermatophyta</taxon>
        <taxon>Magnoliopsida</taxon>
        <taxon>eudicotyledons</taxon>
        <taxon>Gunneridae</taxon>
        <taxon>Pentapetalae</taxon>
        <taxon>asterids</taxon>
        <taxon>lamiids</taxon>
        <taxon>Lamiales</taxon>
        <taxon>Lamiaceae</taxon>
        <taxon>Nepetoideae</taxon>
        <taxon>Mentheae</taxon>
        <taxon>Salviinae</taxon>
        <taxon>Salvia</taxon>
        <taxon>Salvia subgen. Calosphace</taxon>
        <taxon>core Calosphace</taxon>
    </lineage>
</organism>
<evidence type="ECO:0008006" key="7">
    <source>
        <dbReference type="Google" id="ProtNLM"/>
    </source>
</evidence>
<feature type="compositionally biased region" description="Polar residues" evidence="4">
    <location>
        <begin position="548"/>
        <end position="557"/>
    </location>
</feature>
<keyword evidence="6" id="KW-1185">Reference proteome</keyword>
<sequence length="742" mass="82564">MPKEEEAAAGSFDPLSGLSGLSLFPRTIRASAEAPVPSDSMDLGFIHNFMKSLKELRSPEKLMSEAKKIVDGGADLLSNISSYAISVGVTNDNAAKAKDKPQERRPGLGLARKKASFSLKPSISHIPVNLEPVLDMDSLQDPDAFFDAYERTENAKKEMQKQLGVSVENIGLYKPSYNERRRRPGILGKSYNYKHRYSSTPSENDDMWMSSQEIVSQDIPSPPKDVLQEKLIDPGADPNLSDVEEVELAESMKKTEGGDNAMLEELLSCNDDDLEGEGALNILQERLKIKTLDMEKLCFLTELPGVGRASVLTSPGSRQKPRRSSVVLDSVLKNLNKKLPMEQKQLDNPADHLFSPTPPRNLFGSISLLKNKILQPNPLRDPFSPQEIDLCPHPNSIPTNPNDELLGQVDFRKDLGHELESHVKFCRTEPAMSDMDSQQVLENVGNLPEQSLSENASMQTESGSTKEHASPGQLRDKLVGQADVPKELGMFNEMESNKELHSINFTFCNLDEHQANENADGLAEQFGDENASIPSMDANSRQNEEPDNSNGEAMNTNHNDKEGKGDASTRQQTNPEQHEVHAAKPKRGKRKAGDKRIRDAHPMKKSIADAGTSFDDKEGRGDASTRLQINPEQHEVHAAKPKRGKRVAGDKRIRDAHPMRKSIADGGTSFETGVRRSKRVRTRPLEYWKGERFLYERVEDSLKLIGLKYISPGKGNENLKVKPYILSEKVEYKELLDLAARH</sequence>
<proteinExistence type="inferred from homology"/>
<dbReference type="PANTHER" id="PTHR16684">
    <property type="entry name" value="CENTROMERE PROTEIN C"/>
    <property type="match status" value="1"/>
</dbReference>
<dbReference type="InterPro" id="IPR028386">
    <property type="entry name" value="CENP-C/Mif2/cnp3"/>
</dbReference>
<dbReference type="OrthoDB" id="1939643at2759"/>
<feature type="compositionally biased region" description="Basic residues" evidence="4">
    <location>
        <begin position="583"/>
        <end position="593"/>
    </location>
</feature>
<keyword evidence="3" id="KW-0539">Nucleus</keyword>
<comment type="caution">
    <text evidence="5">The sequence shown here is derived from an EMBL/GenBank/DDBJ whole genome shotgun (WGS) entry which is preliminary data.</text>
</comment>
<reference evidence="5" key="1">
    <citation type="submission" date="2018-01" db="EMBL/GenBank/DDBJ databases">
        <authorList>
            <person name="Mao J.F."/>
        </authorList>
    </citation>
    <scope>NUCLEOTIDE SEQUENCE</scope>
    <source>
        <strain evidence="5">Huo1</strain>
        <tissue evidence="5">Leaf</tissue>
    </source>
</reference>
<dbReference type="EMBL" id="PNBA02000003">
    <property type="protein sequence ID" value="KAG6430024.1"/>
    <property type="molecule type" value="Genomic_DNA"/>
</dbReference>
<comment type="subcellular location">
    <subcellularLocation>
        <location evidence="1">Nucleus</location>
    </subcellularLocation>
</comment>
<evidence type="ECO:0000313" key="6">
    <source>
        <dbReference type="Proteomes" id="UP000298416"/>
    </source>
</evidence>
<evidence type="ECO:0000256" key="3">
    <source>
        <dbReference type="ARBA" id="ARBA00023242"/>
    </source>
</evidence>
<dbReference type="GO" id="GO:0005634">
    <property type="term" value="C:nucleus"/>
    <property type="evidence" value="ECO:0007669"/>
    <property type="project" value="UniProtKB-SubCell"/>
</dbReference>
<protein>
    <recommendedName>
        <fullName evidence="7">Centromere protein C</fullName>
    </recommendedName>
</protein>
<reference evidence="5" key="2">
    <citation type="submission" date="2020-08" db="EMBL/GenBank/DDBJ databases">
        <title>Plant Genome Project.</title>
        <authorList>
            <person name="Zhang R.-G."/>
        </authorList>
    </citation>
    <scope>NUCLEOTIDE SEQUENCE</scope>
    <source>
        <strain evidence="5">Huo1</strain>
        <tissue evidence="5">Leaf</tissue>
    </source>
</reference>
<feature type="compositionally biased region" description="Polar residues" evidence="4">
    <location>
        <begin position="451"/>
        <end position="463"/>
    </location>
</feature>
<dbReference type="GO" id="GO:0051455">
    <property type="term" value="P:spindle attachment to meiosis I kinetochore"/>
    <property type="evidence" value="ECO:0007669"/>
    <property type="project" value="TreeGrafter"/>
</dbReference>
<evidence type="ECO:0000256" key="4">
    <source>
        <dbReference type="SAM" id="MobiDB-lite"/>
    </source>
</evidence>
<comment type="similarity">
    <text evidence="2">Belongs to the CENP-C/MIF2 family.</text>
</comment>
<feature type="compositionally biased region" description="Basic and acidic residues" evidence="4">
    <location>
        <begin position="464"/>
        <end position="476"/>
    </location>
</feature>
<feature type="compositionally biased region" description="Basic and acidic residues" evidence="4">
    <location>
        <begin position="558"/>
        <end position="567"/>
    </location>
</feature>
<dbReference type="AlphaFoldDB" id="A0A8X8YE29"/>
<accession>A0A8X8YE29</accession>
<feature type="compositionally biased region" description="Basic and acidic residues" evidence="4">
    <location>
        <begin position="614"/>
        <end position="623"/>
    </location>
</feature>
<dbReference type="GO" id="GO:0051382">
    <property type="term" value="P:kinetochore assembly"/>
    <property type="evidence" value="ECO:0007669"/>
    <property type="project" value="InterPro"/>
</dbReference>
<evidence type="ECO:0000313" key="5">
    <source>
        <dbReference type="EMBL" id="KAG6430024.1"/>
    </source>
</evidence>
<dbReference type="Proteomes" id="UP000298416">
    <property type="component" value="Unassembled WGS sequence"/>
</dbReference>
<evidence type="ECO:0000256" key="1">
    <source>
        <dbReference type="ARBA" id="ARBA00004123"/>
    </source>
</evidence>
<evidence type="ECO:0000256" key="2">
    <source>
        <dbReference type="ARBA" id="ARBA00010291"/>
    </source>
</evidence>
<feature type="region of interest" description="Disordered" evidence="4">
    <location>
        <begin position="530"/>
        <end position="623"/>
    </location>
</feature>
<dbReference type="PANTHER" id="PTHR16684:SF11">
    <property type="entry name" value="CENTROMERE PROTEIN C"/>
    <property type="match status" value="1"/>
</dbReference>
<feature type="region of interest" description="Disordered" evidence="4">
    <location>
        <begin position="451"/>
        <end position="476"/>
    </location>
</feature>
<gene>
    <name evidence="5" type="ORF">SASPL_108083</name>
</gene>
<dbReference type="GO" id="GO:0051315">
    <property type="term" value="P:attachment of mitotic spindle microtubules to kinetochore"/>
    <property type="evidence" value="ECO:0007669"/>
    <property type="project" value="TreeGrafter"/>
</dbReference>